<reference evidence="3" key="1">
    <citation type="submission" date="2010-11" db="EMBL/GenBank/DDBJ databases">
        <title>The complete genome of Mahella australiensis DSM 15567.</title>
        <authorList>
            <consortium name="US DOE Joint Genome Institute (JGI-PGF)"/>
            <person name="Lucas S."/>
            <person name="Copeland A."/>
            <person name="Lapidus A."/>
            <person name="Bruce D."/>
            <person name="Goodwin L."/>
            <person name="Pitluck S."/>
            <person name="Kyrpides N."/>
            <person name="Mavromatis K."/>
            <person name="Pagani I."/>
            <person name="Ivanova N."/>
            <person name="Teshima H."/>
            <person name="Brettin T."/>
            <person name="Detter J.C."/>
            <person name="Han C."/>
            <person name="Tapia R."/>
            <person name="Land M."/>
            <person name="Hauser L."/>
            <person name="Markowitz V."/>
            <person name="Cheng J.-F."/>
            <person name="Hugenholtz P."/>
            <person name="Woyke T."/>
            <person name="Wu D."/>
            <person name="Spring S."/>
            <person name="Pukall R."/>
            <person name="Steenblock K."/>
            <person name="Schneider S."/>
            <person name="Klenk H.-P."/>
            <person name="Eisen J.A."/>
        </authorList>
    </citation>
    <scope>NUCLEOTIDE SEQUENCE [LARGE SCALE GENOMIC DNA]</scope>
    <source>
        <strain evidence="3">DSM 15567 / CIP 107919 / 50-1 BON</strain>
    </source>
</reference>
<evidence type="ECO:0000259" key="1">
    <source>
        <dbReference type="PROSITE" id="PS50910"/>
    </source>
</evidence>
<protein>
    <submittedName>
        <fullName evidence="2">HEPN domain protein</fullName>
    </submittedName>
</protein>
<dbReference type="SMART" id="SM00748">
    <property type="entry name" value="HEPN"/>
    <property type="match status" value="1"/>
</dbReference>
<dbReference type="STRING" id="697281.Mahau_2329"/>
<dbReference type="RefSeq" id="WP_013781921.1">
    <property type="nucleotide sequence ID" value="NC_015520.1"/>
</dbReference>
<dbReference type="SUPFAM" id="SSF81593">
    <property type="entry name" value="Nucleotidyltransferase substrate binding subunit/domain"/>
    <property type="match status" value="1"/>
</dbReference>
<evidence type="ECO:0000313" key="3">
    <source>
        <dbReference type="Proteomes" id="UP000008457"/>
    </source>
</evidence>
<sequence>MSNNVGQSKEWLEFARKDLATAELLIANEGFPEIIAFHCQQAIEKAFKAYLAYTGRRFPKTHDIQYLCQLCSQSNPVFGNYNDDCSFVGVFYIEARYPIGIPVNVSGTDAEHALQIAKTIYALVSGLVSKSI</sequence>
<dbReference type="eggNOG" id="COG2250">
    <property type="taxonomic scope" value="Bacteria"/>
</dbReference>
<evidence type="ECO:0000313" key="2">
    <source>
        <dbReference type="EMBL" id="AEE97495.1"/>
    </source>
</evidence>
<accession>F3ZW86</accession>
<dbReference type="Proteomes" id="UP000008457">
    <property type="component" value="Chromosome"/>
</dbReference>
<name>F3ZW86_MAHA5</name>
<organism evidence="2 3">
    <name type="scientific">Mahella australiensis (strain DSM 15567 / CIP 107919 / 50-1 BON)</name>
    <dbReference type="NCBI Taxonomy" id="697281"/>
    <lineage>
        <taxon>Bacteria</taxon>
        <taxon>Bacillati</taxon>
        <taxon>Bacillota</taxon>
        <taxon>Clostridia</taxon>
        <taxon>Thermoanaerobacterales</taxon>
        <taxon>Thermoanaerobacterales Family IV. Incertae Sedis</taxon>
        <taxon>Mahella</taxon>
    </lineage>
</organism>
<dbReference type="HOGENOM" id="CLU_123170_0_1_9"/>
<reference evidence="2 3" key="2">
    <citation type="journal article" date="2011" name="Stand. Genomic Sci.">
        <title>Complete genome sequence of Mahella australiensis type strain (50-1 BON).</title>
        <authorList>
            <person name="Sikorski J."/>
            <person name="Teshima H."/>
            <person name="Nolan M."/>
            <person name="Lucas S."/>
            <person name="Hammon N."/>
            <person name="Deshpande S."/>
            <person name="Cheng J.F."/>
            <person name="Pitluck S."/>
            <person name="Liolios K."/>
            <person name="Pagani I."/>
            <person name="Ivanova N."/>
            <person name="Huntemann M."/>
            <person name="Mavromatis K."/>
            <person name="Ovchinikova G."/>
            <person name="Pati A."/>
            <person name="Tapia R."/>
            <person name="Han C."/>
            <person name="Goodwin L."/>
            <person name="Chen A."/>
            <person name="Palaniappan K."/>
            <person name="Land M."/>
            <person name="Hauser L."/>
            <person name="Ngatchou-Djao O.D."/>
            <person name="Rohde M."/>
            <person name="Pukall R."/>
            <person name="Spring S."/>
            <person name="Abt B."/>
            <person name="Goker M."/>
            <person name="Detter J.C."/>
            <person name="Woyke T."/>
            <person name="Bristow J."/>
            <person name="Markowitz V."/>
            <person name="Hugenholtz P."/>
            <person name="Eisen J.A."/>
            <person name="Kyrpides N.C."/>
            <person name="Klenk H.P."/>
            <person name="Lapidus A."/>
        </authorList>
    </citation>
    <scope>NUCLEOTIDE SEQUENCE [LARGE SCALE GENOMIC DNA]</scope>
    <source>
        <strain evidence="3">DSM 15567 / CIP 107919 / 50-1 BON</strain>
    </source>
</reference>
<gene>
    <name evidence="2" type="ordered locus">Mahau_2329</name>
</gene>
<feature type="domain" description="HEPN" evidence="1">
    <location>
        <begin position="13"/>
        <end position="120"/>
    </location>
</feature>
<keyword evidence="3" id="KW-1185">Reference proteome</keyword>
<dbReference type="Gene3D" id="1.20.120.330">
    <property type="entry name" value="Nucleotidyltransferases domain 2"/>
    <property type="match status" value="1"/>
</dbReference>
<dbReference type="PROSITE" id="PS50910">
    <property type="entry name" value="HEPN"/>
    <property type="match status" value="1"/>
</dbReference>
<dbReference type="OrthoDB" id="9808176at2"/>
<dbReference type="InterPro" id="IPR007842">
    <property type="entry name" value="HEPN_dom"/>
</dbReference>
<dbReference type="Pfam" id="PF05168">
    <property type="entry name" value="HEPN"/>
    <property type="match status" value="1"/>
</dbReference>
<dbReference type="EMBL" id="CP002360">
    <property type="protein sequence ID" value="AEE97495.1"/>
    <property type="molecule type" value="Genomic_DNA"/>
</dbReference>
<dbReference type="KEGG" id="mas:Mahau_2329"/>
<proteinExistence type="predicted"/>
<dbReference type="AlphaFoldDB" id="F3ZW86"/>